<name>A0A9P6IU70_MORAP</name>
<dbReference type="Proteomes" id="UP000738359">
    <property type="component" value="Unassembled WGS sequence"/>
</dbReference>
<sequence length="93" mass="10339">DPPHKYEKGNRYVDSWSASSASHDVDQNQESSYNADNGTDHGIEEEDDEAESDEAEEQPDVVEAVLDDVNFDQRLEKSSVVKPCLPKANGTKE</sequence>
<dbReference type="EMBL" id="JAAAHY010001925">
    <property type="protein sequence ID" value="KAF9946092.1"/>
    <property type="molecule type" value="Genomic_DNA"/>
</dbReference>
<keyword evidence="3" id="KW-1185">Reference proteome</keyword>
<feature type="non-terminal residue" evidence="2">
    <location>
        <position position="1"/>
    </location>
</feature>
<feature type="compositionally biased region" description="Acidic residues" evidence="1">
    <location>
        <begin position="43"/>
        <end position="60"/>
    </location>
</feature>
<evidence type="ECO:0000313" key="2">
    <source>
        <dbReference type="EMBL" id="KAF9946092.1"/>
    </source>
</evidence>
<gene>
    <name evidence="2" type="ORF">BGZ70_003410</name>
</gene>
<accession>A0A9P6IU70</accession>
<feature type="region of interest" description="Disordered" evidence="1">
    <location>
        <begin position="1"/>
        <end position="60"/>
    </location>
</feature>
<evidence type="ECO:0000313" key="3">
    <source>
        <dbReference type="Proteomes" id="UP000738359"/>
    </source>
</evidence>
<comment type="caution">
    <text evidence="2">The sequence shown here is derived from an EMBL/GenBank/DDBJ whole genome shotgun (WGS) entry which is preliminary data.</text>
</comment>
<proteinExistence type="predicted"/>
<organism evidence="2 3">
    <name type="scientific">Mortierella alpina</name>
    <name type="common">Oleaginous fungus</name>
    <name type="synonym">Mortierella renispora</name>
    <dbReference type="NCBI Taxonomy" id="64518"/>
    <lineage>
        <taxon>Eukaryota</taxon>
        <taxon>Fungi</taxon>
        <taxon>Fungi incertae sedis</taxon>
        <taxon>Mucoromycota</taxon>
        <taxon>Mortierellomycotina</taxon>
        <taxon>Mortierellomycetes</taxon>
        <taxon>Mortierellales</taxon>
        <taxon>Mortierellaceae</taxon>
        <taxon>Mortierella</taxon>
    </lineage>
</organism>
<evidence type="ECO:0000256" key="1">
    <source>
        <dbReference type="SAM" id="MobiDB-lite"/>
    </source>
</evidence>
<feature type="compositionally biased region" description="Polar residues" evidence="1">
    <location>
        <begin position="16"/>
        <end position="37"/>
    </location>
</feature>
<dbReference type="AlphaFoldDB" id="A0A9P6IU70"/>
<reference evidence="2" key="1">
    <citation type="journal article" date="2020" name="Fungal Divers.">
        <title>Resolving the Mortierellaceae phylogeny through synthesis of multi-gene phylogenetics and phylogenomics.</title>
        <authorList>
            <person name="Vandepol N."/>
            <person name="Liber J."/>
            <person name="Desiro A."/>
            <person name="Na H."/>
            <person name="Kennedy M."/>
            <person name="Barry K."/>
            <person name="Grigoriev I.V."/>
            <person name="Miller A.N."/>
            <person name="O'Donnell K."/>
            <person name="Stajich J.E."/>
            <person name="Bonito G."/>
        </authorList>
    </citation>
    <scope>NUCLEOTIDE SEQUENCE</scope>
    <source>
        <strain evidence="2">CK1249</strain>
    </source>
</reference>
<protein>
    <submittedName>
        <fullName evidence="2">Uncharacterized protein</fullName>
    </submittedName>
</protein>
<feature type="compositionally biased region" description="Basic and acidic residues" evidence="1">
    <location>
        <begin position="1"/>
        <end position="11"/>
    </location>
</feature>